<dbReference type="GO" id="GO:0000147">
    <property type="term" value="P:actin cortical patch assembly"/>
    <property type="evidence" value="ECO:0007669"/>
    <property type="project" value="TreeGrafter"/>
</dbReference>
<dbReference type="PANTHER" id="PTHR13357">
    <property type="entry name" value="SH3 ADAPTER PROTEIN SPIN90 NCK INTERACTING PROTEIN WITH SH3 DOMAIN"/>
    <property type="match status" value="1"/>
</dbReference>
<evidence type="ECO:0000256" key="1">
    <source>
        <dbReference type="SAM" id="MobiDB-lite"/>
    </source>
</evidence>
<evidence type="ECO:0000259" key="2">
    <source>
        <dbReference type="Pfam" id="PF09431"/>
    </source>
</evidence>
<dbReference type="GO" id="GO:0030479">
    <property type="term" value="C:actin cortical patch"/>
    <property type="evidence" value="ECO:0007669"/>
    <property type="project" value="TreeGrafter"/>
</dbReference>
<proteinExistence type="predicted"/>
<dbReference type="PANTHER" id="PTHR13357:SF1">
    <property type="entry name" value="NCK-INTERACTING PROTEIN WITH SH3 DOMAIN"/>
    <property type="match status" value="1"/>
</dbReference>
<sequence>MSSLSELDSSLRNYIALVTKYIDEYLASPGLFDNAIFCLLEAPFFSSHLDRMTANVISTISPDASYSSLFISLMIILHLGLADPLASSTMILRADPTRSGTSRVFRAMRARWQGVVPILLKAVWEAGVVEHDHAVSKPYGAEVQSSLGSHQRWEVRVGTAATAVLYEICRVQKLEAFELSAYHTFLKSMSACASQLKTLGHAAVFSYDFIDHLFALVERTRDVEDETFNYTLIKLIIALNEQFMVASISSQAQSNGGNGALPPPILPQVVGDRKPERGPNLVLEALKDRTSESKTFGENVIFILNRSNGSPDSLCVSLLILKLLYLLFTTTDMQEYFYTNDLCVLVDVFIRELCDLDEESEGLKHTYLRVLHPLLSNTQLRHHPYKRPQLLRVLLSLISSSSYREIDPTTRRLVERNLRGSWCDGLELDRDRLGLEASHSPHGRATRIARFHQLDDARSGLSTANSSSISVDAIARAEQAGGTSKNHFSSHRIFNVTSTAPLYPAELVADAPIPPEAPPSMPPALPEIVTQPTSQDHLRSVPSVRSDSLESLTLHRRRKAPPPPSERSNAVILDVCMSPTTPTSQRRPAPDPPVKSKTPTALHVGPASRHQKH</sequence>
<dbReference type="InterPro" id="IPR030125">
    <property type="entry name" value="SPIN90/Ldb17"/>
</dbReference>
<accession>A0A2X0P0D9</accession>
<gene>
    <name evidence="3" type="primary">BQ5605_C018g08745</name>
    <name evidence="3" type="ORF">BQ5605_C018G08745</name>
</gene>
<dbReference type="EMBL" id="FQNC01000020">
    <property type="protein sequence ID" value="SGY26557.1"/>
    <property type="molecule type" value="Genomic_DNA"/>
</dbReference>
<dbReference type="AlphaFoldDB" id="A0A2X0P0D9"/>
<dbReference type="Proteomes" id="UP000249464">
    <property type="component" value="Unassembled WGS sequence"/>
</dbReference>
<name>A0A2X0P0D9_9BASI</name>
<dbReference type="GO" id="GO:0006897">
    <property type="term" value="P:endocytosis"/>
    <property type="evidence" value="ECO:0007669"/>
    <property type="project" value="TreeGrafter"/>
</dbReference>
<dbReference type="GO" id="GO:0051666">
    <property type="term" value="P:actin cortical patch localization"/>
    <property type="evidence" value="ECO:0007669"/>
    <property type="project" value="TreeGrafter"/>
</dbReference>
<dbReference type="STRING" id="796604.A0A2X0P0D9"/>
<keyword evidence="4" id="KW-1185">Reference proteome</keyword>
<evidence type="ECO:0000313" key="3">
    <source>
        <dbReference type="EMBL" id="SGY26557.1"/>
    </source>
</evidence>
<organism evidence="3 4">
    <name type="scientific">Microbotryum silenes-dioicae</name>
    <dbReference type="NCBI Taxonomy" id="796604"/>
    <lineage>
        <taxon>Eukaryota</taxon>
        <taxon>Fungi</taxon>
        <taxon>Dikarya</taxon>
        <taxon>Basidiomycota</taxon>
        <taxon>Pucciniomycotina</taxon>
        <taxon>Microbotryomycetes</taxon>
        <taxon>Microbotryales</taxon>
        <taxon>Microbotryaceae</taxon>
        <taxon>Microbotryum</taxon>
    </lineage>
</organism>
<reference evidence="3 4" key="1">
    <citation type="submission" date="2016-11" db="EMBL/GenBank/DDBJ databases">
        <authorList>
            <person name="Jaros S."/>
            <person name="Januszkiewicz K."/>
            <person name="Wedrychowicz H."/>
        </authorList>
    </citation>
    <scope>NUCLEOTIDE SEQUENCE [LARGE SCALE GENOMIC DNA]</scope>
</reference>
<evidence type="ECO:0000313" key="4">
    <source>
        <dbReference type="Proteomes" id="UP000249464"/>
    </source>
</evidence>
<feature type="domain" description="SPIN90/Ldb17 leucine-rich" evidence="2">
    <location>
        <begin position="225"/>
        <end position="389"/>
    </location>
</feature>
<protein>
    <submittedName>
        <fullName evidence="3">BQ5605_C018g08745 protein</fullName>
    </submittedName>
</protein>
<dbReference type="InterPro" id="IPR018556">
    <property type="entry name" value="SPIN90/Ldb17_LRD"/>
</dbReference>
<dbReference type="GO" id="GO:0071933">
    <property type="term" value="F:Arp2/3 complex binding"/>
    <property type="evidence" value="ECO:0007669"/>
    <property type="project" value="TreeGrafter"/>
</dbReference>
<feature type="compositionally biased region" description="Pro residues" evidence="1">
    <location>
        <begin position="512"/>
        <end position="525"/>
    </location>
</feature>
<feature type="region of interest" description="Disordered" evidence="1">
    <location>
        <begin position="510"/>
        <end position="613"/>
    </location>
</feature>
<dbReference type="Pfam" id="PF09431">
    <property type="entry name" value="SPIN90_LRD"/>
    <property type="match status" value="1"/>
</dbReference>